<proteinExistence type="predicted"/>
<reference evidence="1 2" key="1">
    <citation type="journal article" date="2022" name="bioRxiv">
        <title>The genome of the oomycete Peronosclerospora sorghi, a cosmopolitan pathogen of maize and sorghum, is inflated with dispersed pseudogenes.</title>
        <authorList>
            <person name="Fletcher K."/>
            <person name="Martin F."/>
            <person name="Isakeit T."/>
            <person name="Cavanaugh K."/>
            <person name="Magill C."/>
            <person name="Michelmore R."/>
        </authorList>
    </citation>
    <scope>NUCLEOTIDE SEQUENCE [LARGE SCALE GENOMIC DNA]</scope>
    <source>
        <strain evidence="1">P6</strain>
    </source>
</reference>
<evidence type="ECO:0000313" key="2">
    <source>
        <dbReference type="Proteomes" id="UP001163321"/>
    </source>
</evidence>
<keyword evidence="2" id="KW-1185">Reference proteome</keyword>
<dbReference type="Proteomes" id="UP001163321">
    <property type="component" value="Chromosome 1"/>
</dbReference>
<gene>
    <name evidence="1" type="ORF">PsorP6_000362</name>
</gene>
<organism evidence="1 2">
    <name type="scientific">Peronosclerospora sorghi</name>
    <dbReference type="NCBI Taxonomy" id="230839"/>
    <lineage>
        <taxon>Eukaryota</taxon>
        <taxon>Sar</taxon>
        <taxon>Stramenopiles</taxon>
        <taxon>Oomycota</taxon>
        <taxon>Peronosporomycetes</taxon>
        <taxon>Peronosporales</taxon>
        <taxon>Peronosporaceae</taxon>
        <taxon>Peronosclerospora</taxon>
    </lineage>
</organism>
<accession>A0ACC0WS31</accession>
<comment type="caution">
    <text evidence="1">The sequence shown here is derived from an EMBL/GenBank/DDBJ whole genome shotgun (WGS) entry which is preliminary data.</text>
</comment>
<protein>
    <submittedName>
        <fullName evidence="1">Uncharacterized protein</fullName>
    </submittedName>
</protein>
<dbReference type="EMBL" id="CM047580">
    <property type="protein sequence ID" value="KAI9921554.1"/>
    <property type="molecule type" value="Genomic_DNA"/>
</dbReference>
<evidence type="ECO:0000313" key="1">
    <source>
        <dbReference type="EMBL" id="KAI9921554.1"/>
    </source>
</evidence>
<sequence length="169" mass="19276">MGKSTKKRRINEMHALNDESDSPDTPQLAKFDSAMMQRQMELFLDTKDFDSVLLLGEFLVFTALLPSDLETYRIKSDTQVETNANLAFVDVQMLSPAFHAKTLRLYADLMLAKDMGVVTIEQELETKLKVARYYVKLNSIHEAIQVLKSTLPDKRSLSMNLLLGKLYLN</sequence>
<name>A0ACC0WS31_9STRA</name>